<keyword evidence="1" id="KW-0732">Signal</keyword>
<organism evidence="2 3">
    <name type="scientific">Taibaiella chishuiensis</name>
    <dbReference type="NCBI Taxonomy" id="1434707"/>
    <lineage>
        <taxon>Bacteria</taxon>
        <taxon>Pseudomonadati</taxon>
        <taxon>Bacteroidota</taxon>
        <taxon>Chitinophagia</taxon>
        <taxon>Chitinophagales</taxon>
        <taxon>Chitinophagaceae</taxon>
        <taxon>Taibaiella</taxon>
    </lineage>
</organism>
<feature type="chain" id="PRO_5015178650" evidence="1">
    <location>
        <begin position="20"/>
        <end position="151"/>
    </location>
</feature>
<evidence type="ECO:0000313" key="2">
    <source>
        <dbReference type="EMBL" id="PSK94221.1"/>
    </source>
</evidence>
<reference evidence="2 3" key="1">
    <citation type="submission" date="2018-03" db="EMBL/GenBank/DDBJ databases">
        <title>Genomic Encyclopedia of Type Strains, Phase III (KMG-III): the genomes of soil and plant-associated and newly described type strains.</title>
        <authorList>
            <person name="Whitman W."/>
        </authorList>
    </citation>
    <scope>NUCLEOTIDE SEQUENCE [LARGE SCALE GENOMIC DNA]</scope>
    <source>
        <strain evidence="2 3">CGMCC 1.12700</strain>
    </source>
</reference>
<gene>
    <name evidence="2" type="ORF">B0I18_101376</name>
</gene>
<evidence type="ECO:0000256" key="1">
    <source>
        <dbReference type="SAM" id="SignalP"/>
    </source>
</evidence>
<dbReference type="RefSeq" id="WP_106520942.1">
    <property type="nucleotide sequence ID" value="NZ_PYGD01000001.1"/>
</dbReference>
<sequence>MKSVLAFLVLAVATFSANAAIFINNNTTCEAVLVLKAHDINSPGICSYYSSRFPVAANTSMAFNNVTSLNTPGGPGWFSYINGSASLVTTASAFDAVTIYYGDLFGAINFDIGSTGTCAPSTTFSGSYPGCSLTNASWTNLGGGNILLELN</sequence>
<feature type="signal peptide" evidence="1">
    <location>
        <begin position="1"/>
        <end position="19"/>
    </location>
</feature>
<keyword evidence="3" id="KW-1185">Reference proteome</keyword>
<dbReference type="AlphaFoldDB" id="A0A2P8DAL6"/>
<dbReference type="Proteomes" id="UP000240572">
    <property type="component" value="Unassembled WGS sequence"/>
</dbReference>
<dbReference type="OrthoDB" id="683298at2"/>
<protein>
    <submittedName>
        <fullName evidence="2">Uncharacterized protein</fullName>
    </submittedName>
</protein>
<comment type="caution">
    <text evidence="2">The sequence shown here is derived from an EMBL/GenBank/DDBJ whole genome shotgun (WGS) entry which is preliminary data.</text>
</comment>
<name>A0A2P8DAL6_9BACT</name>
<dbReference type="EMBL" id="PYGD01000001">
    <property type="protein sequence ID" value="PSK94221.1"/>
    <property type="molecule type" value="Genomic_DNA"/>
</dbReference>
<evidence type="ECO:0000313" key="3">
    <source>
        <dbReference type="Proteomes" id="UP000240572"/>
    </source>
</evidence>
<accession>A0A2P8DAL6</accession>
<proteinExistence type="predicted"/>